<evidence type="ECO:0000259" key="1">
    <source>
        <dbReference type="Pfam" id="PF00534"/>
    </source>
</evidence>
<dbReference type="InterPro" id="IPR001296">
    <property type="entry name" value="Glyco_trans_1"/>
</dbReference>
<gene>
    <name evidence="2" type="ordered locus">Bacsa_2196</name>
</gene>
<protein>
    <submittedName>
        <fullName evidence="2">Glycosyl transferase group 1</fullName>
    </submittedName>
</protein>
<dbReference type="Proteomes" id="UP000007486">
    <property type="component" value="Chromosome"/>
</dbReference>
<dbReference type="PANTHER" id="PTHR12526">
    <property type="entry name" value="GLYCOSYLTRANSFERASE"/>
    <property type="match status" value="1"/>
</dbReference>
<dbReference type="EMBL" id="CP002530">
    <property type="protein sequence ID" value="ADY36749.1"/>
    <property type="molecule type" value="Genomic_DNA"/>
</dbReference>
<evidence type="ECO:0000313" key="3">
    <source>
        <dbReference type="Proteomes" id="UP000007486"/>
    </source>
</evidence>
<sequence>MHFILRRIMENKKKVIGYVSEKNPFTDRKAWSGSIFKIREGIENAGYEVKWICSQPSSLKKFLCRSIVKMLYRHIKITYNRHYCRLSACSVNKEDYEGCDYLFVACNSCLLPYLPENIPIILYTDATCHLLMGYYWKKNLPLKTIRHSEACERAGILRATLNLRSSHWAANSVINDYGYDPKKTYVIEFGANIDDHDLVPNQLNYVEGECVNILFSGVEWERKGGDIAVETVRLLNEQGIRARLFIVGIRELPRQYERLPYIDYVGFLNKNDSEQYRRYVRLWQEAHLFLLPTQAECAGIVYCEASAYGVPIFTYDTGGTGDYVIDGVNGYKLPAGAAAADFAACIKRNLNAASLQALHDGGLRLYKEKLSWPAWSRRFREIMEENGMG</sequence>
<dbReference type="CDD" id="cd03801">
    <property type="entry name" value="GT4_PimA-like"/>
    <property type="match status" value="1"/>
</dbReference>
<dbReference type="HOGENOM" id="CLU_044324_0_0_10"/>
<proteinExistence type="predicted"/>
<organism evidence="2 3">
    <name type="scientific">Phocaeicola salanitronis (strain DSM 18170 / JCM 13657 / CCUG 60908 / BL78)</name>
    <name type="common">Bacteroides salanitronis</name>
    <dbReference type="NCBI Taxonomy" id="667015"/>
    <lineage>
        <taxon>Bacteria</taxon>
        <taxon>Pseudomonadati</taxon>
        <taxon>Bacteroidota</taxon>
        <taxon>Bacteroidia</taxon>
        <taxon>Bacteroidales</taxon>
        <taxon>Bacteroidaceae</taxon>
        <taxon>Phocaeicola</taxon>
    </lineage>
</organism>
<name>F0R502_PHOSB</name>
<dbReference type="eggNOG" id="COG0438">
    <property type="taxonomic scope" value="Bacteria"/>
</dbReference>
<dbReference type="KEGG" id="bsa:Bacsa_2196"/>
<dbReference type="Pfam" id="PF00534">
    <property type="entry name" value="Glycos_transf_1"/>
    <property type="match status" value="1"/>
</dbReference>
<dbReference type="AlphaFoldDB" id="F0R502"/>
<keyword evidence="3" id="KW-1185">Reference proteome</keyword>
<dbReference type="GO" id="GO:0016757">
    <property type="term" value="F:glycosyltransferase activity"/>
    <property type="evidence" value="ECO:0007669"/>
    <property type="project" value="InterPro"/>
</dbReference>
<evidence type="ECO:0000313" key="2">
    <source>
        <dbReference type="EMBL" id="ADY36749.1"/>
    </source>
</evidence>
<reference evidence="2 3" key="1">
    <citation type="journal article" date="2011" name="Stand. Genomic Sci.">
        <title>Complete genome sequence of Bacteroides salanitronis type strain (BL78).</title>
        <authorList>
            <person name="Gronow S."/>
            <person name="Held B."/>
            <person name="Lucas S."/>
            <person name="Lapidus A."/>
            <person name="Del Rio T.G."/>
            <person name="Nolan M."/>
            <person name="Tice H."/>
            <person name="Deshpande S."/>
            <person name="Cheng J.F."/>
            <person name="Pitluck S."/>
            <person name="Liolios K."/>
            <person name="Pagani I."/>
            <person name="Ivanova N."/>
            <person name="Mavromatis K."/>
            <person name="Pati A."/>
            <person name="Tapia R."/>
            <person name="Han C."/>
            <person name="Goodwin L."/>
            <person name="Chen A."/>
            <person name="Palaniappan K."/>
            <person name="Land M."/>
            <person name="Hauser L."/>
            <person name="Chang Y.J."/>
            <person name="Jeffries C.D."/>
            <person name="Brambilla E.M."/>
            <person name="Rohde M."/>
            <person name="Goker M."/>
            <person name="Detter J.C."/>
            <person name="Woyke T."/>
            <person name="Bristow J."/>
            <person name="Markowitz V."/>
            <person name="Hugenholtz P."/>
            <person name="Kyrpides N.C."/>
            <person name="Klenk H.P."/>
            <person name="Eisen J.A."/>
        </authorList>
    </citation>
    <scope>NUCLEOTIDE SEQUENCE [LARGE SCALE GENOMIC DNA]</scope>
    <source>
        <strain evidence="2 3">DSM 18170</strain>
    </source>
</reference>
<dbReference type="Gene3D" id="3.40.50.2000">
    <property type="entry name" value="Glycogen Phosphorylase B"/>
    <property type="match status" value="1"/>
</dbReference>
<dbReference type="PANTHER" id="PTHR12526:SF637">
    <property type="entry name" value="GLYCOSYLTRANSFERASE EPSF-RELATED"/>
    <property type="match status" value="1"/>
</dbReference>
<keyword evidence="2" id="KW-0808">Transferase</keyword>
<accession>F0R502</accession>
<dbReference type="STRING" id="667015.Bacsa_2196"/>
<dbReference type="SUPFAM" id="SSF53756">
    <property type="entry name" value="UDP-Glycosyltransferase/glycogen phosphorylase"/>
    <property type="match status" value="1"/>
</dbReference>
<feature type="domain" description="Glycosyl transferase family 1" evidence="1">
    <location>
        <begin position="213"/>
        <end position="351"/>
    </location>
</feature>